<evidence type="ECO:0000256" key="1">
    <source>
        <dbReference type="SAM" id="Phobius"/>
    </source>
</evidence>
<dbReference type="Pfam" id="PF14155">
    <property type="entry name" value="DUF4307"/>
    <property type="match status" value="1"/>
</dbReference>
<feature type="transmembrane region" description="Helical" evidence="1">
    <location>
        <begin position="29"/>
        <end position="51"/>
    </location>
</feature>
<keyword evidence="1" id="KW-0812">Transmembrane</keyword>
<accession>A0ABP7FHI1</accession>
<evidence type="ECO:0000313" key="2">
    <source>
        <dbReference type="EMBL" id="GAA3739995.1"/>
    </source>
</evidence>
<proteinExistence type="predicted"/>
<dbReference type="EMBL" id="BAABAE010000003">
    <property type="protein sequence ID" value="GAA3739995.1"/>
    <property type="molecule type" value="Genomic_DNA"/>
</dbReference>
<reference evidence="3" key="1">
    <citation type="journal article" date="2019" name="Int. J. Syst. Evol. Microbiol.">
        <title>The Global Catalogue of Microorganisms (GCM) 10K type strain sequencing project: providing services to taxonomists for standard genome sequencing and annotation.</title>
        <authorList>
            <consortium name="The Broad Institute Genomics Platform"/>
            <consortium name="The Broad Institute Genome Sequencing Center for Infectious Disease"/>
            <person name="Wu L."/>
            <person name="Ma J."/>
        </authorList>
    </citation>
    <scope>NUCLEOTIDE SEQUENCE [LARGE SCALE GENOMIC DNA]</scope>
    <source>
        <strain evidence="3">JCM 16949</strain>
    </source>
</reference>
<evidence type="ECO:0008006" key="4">
    <source>
        <dbReference type="Google" id="ProtNLM"/>
    </source>
</evidence>
<dbReference type="InterPro" id="IPR025443">
    <property type="entry name" value="DUF4307"/>
</dbReference>
<dbReference type="Proteomes" id="UP001501004">
    <property type="component" value="Unassembled WGS sequence"/>
</dbReference>
<sequence length="139" mass="15395">MADATPERTRAALDARYGRTADRSRRDRWIIVVAAVLFAAIFTAWVVWAGLDNGQGGLDARDIGHRLVDDRTVSVTWEVSVTAGTEVSCALQAQNEAHGIVGWKIVDLPASETYTRQYTETVRTAQRAVTGLIYRCWLT</sequence>
<gene>
    <name evidence="2" type="ORF">GCM10022239_14530</name>
</gene>
<comment type="caution">
    <text evidence="2">The sequence shown here is derived from an EMBL/GenBank/DDBJ whole genome shotgun (WGS) entry which is preliminary data.</text>
</comment>
<keyword evidence="3" id="KW-1185">Reference proteome</keyword>
<protein>
    <recommendedName>
        <fullName evidence="4">DUF4307 domain-containing protein</fullName>
    </recommendedName>
</protein>
<evidence type="ECO:0000313" key="3">
    <source>
        <dbReference type="Proteomes" id="UP001501004"/>
    </source>
</evidence>
<dbReference type="RefSeq" id="WP_344755228.1">
    <property type="nucleotide sequence ID" value="NZ_BAABAE010000003.1"/>
</dbReference>
<organism evidence="2 3">
    <name type="scientific">Leifsonella bigeumensis</name>
    <dbReference type="NCBI Taxonomy" id="433643"/>
    <lineage>
        <taxon>Bacteria</taxon>
        <taxon>Bacillati</taxon>
        <taxon>Actinomycetota</taxon>
        <taxon>Actinomycetes</taxon>
        <taxon>Micrococcales</taxon>
        <taxon>Microbacteriaceae</taxon>
        <taxon>Leifsonella</taxon>
    </lineage>
</organism>
<keyword evidence="1" id="KW-0472">Membrane</keyword>
<name>A0ABP7FHI1_9MICO</name>
<keyword evidence="1" id="KW-1133">Transmembrane helix</keyword>